<sequence>MFLGGTRYTPFVIAKSKPSQKPDVAAKNNAARHGFGTGIWKEVSELQRRHDVVMYGNTKGWWSGELFIAFVRYHFGSRPDRKRPPLNATSAQATSALLQDDLQATTAVVAELQKHGEIDQRVGEVQEDRDVVENAVVGVFEVLGDD</sequence>
<dbReference type="Proteomes" id="UP001165083">
    <property type="component" value="Unassembled WGS sequence"/>
</dbReference>
<organism evidence="1 2">
    <name type="scientific">Phytophthora lilii</name>
    <dbReference type="NCBI Taxonomy" id="2077276"/>
    <lineage>
        <taxon>Eukaryota</taxon>
        <taxon>Sar</taxon>
        <taxon>Stramenopiles</taxon>
        <taxon>Oomycota</taxon>
        <taxon>Peronosporomycetes</taxon>
        <taxon>Peronosporales</taxon>
        <taxon>Peronosporaceae</taxon>
        <taxon>Phytophthora</taxon>
    </lineage>
</organism>
<dbReference type="OrthoDB" id="88627at2759"/>
<keyword evidence="2" id="KW-1185">Reference proteome</keyword>
<dbReference type="AlphaFoldDB" id="A0A9W6X3G0"/>
<comment type="caution">
    <text evidence="1">The sequence shown here is derived from an EMBL/GenBank/DDBJ whole genome shotgun (WGS) entry which is preliminary data.</text>
</comment>
<evidence type="ECO:0000313" key="1">
    <source>
        <dbReference type="EMBL" id="GMF29587.1"/>
    </source>
</evidence>
<accession>A0A9W6X3G0</accession>
<gene>
    <name evidence="1" type="ORF">Plil01_001257600</name>
</gene>
<name>A0A9W6X3G0_9STRA</name>
<dbReference type="EMBL" id="BSXW01000787">
    <property type="protein sequence ID" value="GMF29587.1"/>
    <property type="molecule type" value="Genomic_DNA"/>
</dbReference>
<reference evidence="1" key="1">
    <citation type="submission" date="2023-04" db="EMBL/GenBank/DDBJ databases">
        <title>Phytophthora lilii NBRC 32176.</title>
        <authorList>
            <person name="Ichikawa N."/>
            <person name="Sato H."/>
            <person name="Tonouchi N."/>
        </authorList>
    </citation>
    <scope>NUCLEOTIDE SEQUENCE</scope>
    <source>
        <strain evidence="1">NBRC 32176</strain>
    </source>
</reference>
<proteinExistence type="predicted"/>
<protein>
    <submittedName>
        <fullName evidence="1">Unnamed protein product</fullName>
    </submittedName>
</protein>
<evidence type="ECO:0000313" key="2">
    <source>
        <dbReference type="Proteomes" id="UP001165083"/>
    </source>
</evidence>